<proteinExistence type="predicted"/>
<dbReference type="Pfam" id="PF20088">
    <property type="entry name" value="DUF6480"/>
    <property type="match status" value="1"/>
</dbReference>
<keyword evidence="2" id="KW-0812">Transmembrane</keyword>
<feature type="compositionally biased region" description="Basic and acidic residues" evidence="1">
    <location>
        <begin position="1"/>
        <end position="10"/>
    </location>
</feature>
<accession>A0ABR9JFP4</accession>
<evidence type="ECO:0000256" key="1">
    <source>
        <dbReference type="SAM" id="MobiDB-lite"/>
    </source>
</evidence>
<protein>
    <submittedName>
        <fullName evidence="3">Heme-binding NEAT domain protein</fullName>
    </submittedName>
</protein>
<evidence type="ECO:0000256" key="2">
    <source>
        <dbReference type="SAM" id="Phobius"/>
    </source>
</evidence>
<dbReference type="InterPro" id="IPR045512">
    <property type="entry name" value="DUF6480"/>
</dbReference>
<keyword evidence="4" id="KW-1185">Reference proteome</keyword>
<evidence type="ECO:0000313" key="4">
    <source>
        <dbReference type="Proteomes" id="UP000643525"/>
    </source>
</evidence>
<name>A0ABR9JFP4_9MICC</name>
<dbReference type="RefSeq" id="WP_225939038.1">
    <property type="nucleotide sequence ID" value="NZ_BAAALJ010000024.1"/>
</dbReference>
<keyword evidence="2" id="KW-1133">Transmembrane helix</keyword>
<comment type="caution">
    <text evidence="3">The sequence shown here is derived from an EMBL/GenBank/DDBJ whole genome shotgun (WGS) entry which is preliminary data.</text>
</comment>
<dbReference type="EMBL" id="JADBED010000001">
    <property type="protein sequence ID" value="MBE1524277.1"/>
    <property type="molecule type" value="Genomic_DNA"/>
</dbReference>
<keyword evidence="2" id="KW-0472">Membrane</keyword>
<evidence type="ECO:0000313" key="3">
    <source>
        <dbReference type="EMBL" id="MBE1524277.1"/>
    </source>
</evidence>
<feature type="region of interest" description="Disordered" evidence="1">
    <location>
        <begin position="1"/>
        <end position="91"/>
    </location>
</feature>
<feature type="compositionally biased region" description="Polar residues" evidence="1">
    <location>
        <begin position="23"/>
        <end position="35"/>
    </location>
</feature>
<sequence>MTNEEHRTADSHPPTGGEGTQGPAETQSNDTSNSQRFERDETARNPNIDPEPGETPGTDAAGAVEPGDTPPDSNSATASPAQPAPAKPPKSNAVLTTAIIAIAVLVLLIFVGYVAGLIGG</sequence>
<dbReference type="Proteomes" id="UP000643525">
    <property type="component" value="Unassembled WGS sequence"/>
</dbReference>
<organism evidence="3 4">
    <name type="scientific">Nesterenkonia lutea</name>
    <dbReference type="NCBI Taxonomy" id="272919"/>
    <lineage>
        <taxon>Bacteria</taxon>
        <taxon>Bacillati</taxon>
        <taxon>Actinomycetota</taxon>
        <taxon>Actinomycetes</taxon>
        <taxon>Micrococcales</taxon>
        <taxon>Micrococcaceae</taxon>
        <taxon>Nesterenkonia</taxon>
    </lineage>
</organism>
<gene>
    <name evidence="3" type="ORF">H4W27_001395</name>
</gene>
<reference evidence="3 4" key="1">
    <citation type="submission" date="2020-10" db="EMBL/GenBank/DDBJ databases">
        <title>Sequencing the genomes of 1000 actinobacteria strains.</title>
        <authorList>
            <person name="Klenk H.-P."/>
        </authorList>
    </citation>
    <scope>NUCLEOTIDE SEQUENCE [LARGE SCALE GENOMIC DNA]</scope>
    <source>
        <strain evidence="3 4">DSM 15666</strain>
    </source>
</reference>
<feature type="transmembrane region" description="Helical" evidence="2">
    <location>
        <begin position="93"/>
        <end position="118"/>
    </location>
</feature>